<feature type="region of interest" description="Disordered" evidence="1">
    <location>
        <begin position="116"/>
        <end position="145"/>
    </location>
</feature>
<protein>
    <submittedName>
        <fullName evidence="2">Uncharacterized protein</fullName>
    </submittedName>
</protein>
<dbReference type="RefSeq" id="WP_380075564.1">
    <property type="nucleotide sequence ID" value="NZ_JBHRZF010000011.1"/>
</dbReference>
<gene>
    <name evidence="2" type="ORF">ACFOPQ_01235</name>
</gene>
<evidence type="ECO:0000256" key="1">
    <source>
        <dbReference type="SAM" id="MobiDB-lite"/>
    </source>
</evidence>
<reference evidence="3" key="1">
    <citation type="journal article" date="2019" name="Int. J. Syst. Evol. Microbiol.">
        <title>The Global Catalogue of Microorganisms (GCM) 10K type strain sequencing project: providing services to taxonomists for standard genome sequencing and annotation.</title>
        <authorList>
            <consortium name="The Broad Institute Genomics Platform"/>
            <consortium name="The Broad Institute Genome Sequencing Center for Infectious Disease"/>
            <person name="Wu L."/>
            <person name="Ma J."/>
        </authorList>
    </citation>
    <scope>NUCLEOTIDE SEQUENCE [LARGE SCALE GENOMIC DNA]</scope>
    <source>
        <strain evidence="3">CCTCC AB 2013263</strain>
    </source>
</reference>
<keyword evidence="3" id="KW-1185">Reference proteome</keyword>
<dbReference type="Proteomes" id="UP001595748">
    <property type="component" value="Unassembled WGS sequence"/>
</dbReference>
<organism evidence="2 3">
    <name type="scientific">Deinococcus antarcticus</name>
    <dbReference type="NCBI Taxonomy" id="1298767"/>
    <lineage>
        <taxon>Bacteria</taxon>
        <taxon>Thermotogati</taxon>
        <taxon>Deinococcota</taxon>
        <taxon>Deinococci</taxon>
        <taxon>Deinococcales</taxon>
        <taxon>Deinococcaceae</taxon>
        <taxon>Deinococcus</taxon>
    </lineage>
</organism>
<sequence>MARERKNQEADASERRFTTAYYRYDGNQRGSLFDPQSGEPLGRVQNGTILEATDAEHAQRLERHGKFARTTRAKYVEQETAAGRMTPGGEVIPAPTPEVTLDPSLDEFGTFVDAPATGEAMEPVNGDALTTDTSTTGDTSQGGTE</sequence>
<evidence type="ECO:0000313" key="3">
    <source>
        <dbReference type="Proteomes" id="UP001595748"/>
    </source>
</evidence>
<name>A0ABV8A138_9DEIO</name>
<feature type="compositionally biased region" description="Low complexity" evidence="1">
    <location>
        <begin position="130"/>
        <end position="145"/>
    </location>
</feature>
<feature type="region of interest" description="Disordered" evidence="1">
    <location>
        <begin position="79"/>
        <end position="103"/>
    </location>
</feature>
<dbReference type="EMBL" id="JBHRZF010000011">
    <property type="protein sequence ID" value="MFC3859398.1"/>
    <property type="molecule type" value="Genomic_DNA"/>
</dbReference>
<accession>A0ABV8A138</accession>
<comment type="caution">
    <text evidence="2">The sequence shown here is derived from an EMBL/GenBank/DDBJ whole genome shotgun (WGS) entry which is preliminary data.</text>
</comment>
<proteinExistence type="predicted"/>
<evidence type="ECO:0000313" key="2">
    <source>
        <dbReference type="EMBL" id="MFC3859398.1"/>
    </source>
</evidence>